<dbReference type="PANTHER" id="PTHR30055">
    <property type="entry name" value="HTH-TYPE TRANSCRIPTIONAL REGULATOR RUTR"/>
    <property type="match status" value="1"/>
</dbReference>
<dbReference type="InterPro" id="IPR001647">
    <property type="entry name" value="HTH_TetR"/>
</dbReference>
<dbReference type="SUPFAM" id="SSF46689">
    <property type="entry name" value="Homeodomain-like"/>
    <property type="match status" value="1"/>
</dbReference>
<feature type="region of interest" description="Disordered" evidence="5">
    <location>
        <begin position="193"/>
        <end position="212"/>
    </location>
</feature>
<dbReference type="Proteomes" id="UP000199137">
    <property type="component" value="Unassembled WGS sequence"/>
</dbReference>
<evidence type="ECO:0000259" key="6">
    <source>
        <dbReference type="PROSITE" id="PS50977"/>
    </source>
</evidence>
<evidence type="ECO:0000313" key="8">
    <source>
        <dbReference type="Proteomes" id="UP000199137"/>
    </source>
</evidence>
<dbReference type="OrthoDB" id="9795011at2"/>
<dbReference type="SUPFAM" id="SSF48498">
    <property type="entry name" value="Tetracyclin repressor-like, C-terminal domain"/>
    <property type="match status" value="1"/>
</dbReference>
<dbReference type="InterPro" id="IPR009057">
    <property type="entry name" value="Homeodomain-like_sf"/>
</dbReference>
<dbReference type="GO" id="GO:0000976">
    <property type="term" value="F:transcription cis-regulatory region binding"/>
    <property type="evidence" value="ECO:0007669"/>
    <property type="project" value="TreeGrafter"/>
</dbReference>
<evidence type="ECO:0000256" key="2">
    <source>
        <dbReference type="ARBA" id="ARBA00023125"/>
    </source>
</evidence>
<dbReference type="PANTHER" id="PTHR30055:SF234">
    <property type="entry name" value="HTH-TYPE TRANSCRIPTIONAL REGULATOR BETI"/>
    <property type="match status" value="1"/>
</dbReference>
<dbReference type="Gene3D" id="1.10.357.10">
    <property type="entry name" value="Tetracycline Repressor, domain 2"/>
    <property type="match status" value="1"/>
</dbReference>
<keyword evidence="3" id="KW-0804">Transcription</keyword>
<dbReference type="RefSeq" id="WP_093574991.1">
    <property type="nucleotide sequence ID" value="NZ_FOWC01000007.1"/>
</dbReference>
<sequence length="212" mass="22987">MPDSAVAALLAQGRPRADAQRNVERLVAATREALDELGLAVTTRDIAQRAGVGLGTLYRRVPSLDALLAAILTDTIDEMTDRAAHVLDAPDPWQGFAEFAETYVQLRASSCGLHDALSGRGERLDLEPRVTRLQRAMRQLVQRAQQAGTLRADLGWRDVPFALATAIPPDHTIGLVPSDDQWRRNLRIILDGLRPPRSPAPAAPAALADPSE</sequence>
<keyword evidence="1" id="KW-0805">Transcription regulation</keyword>
<name>A0A1I5TX02_9PSEU</name>
<accession>A0A1I5TX02</accession>
<dbReference type="InterPro" id="IPR049445">
    <property type="entry name" value="TetR_SbtR-like_C"/>
</dbReference>
<dbReference type="Pfam" id="PF21597">
    <property type="entry name" value="TetR_C_43"/>
    <property type="match status" value="1"/>
</dbReference>
<evidence type="ECO:0000313" key="7">
    <source>
        <dbReference type="EMBL" id="SFP87539.1"/>
    </source>
</evidence>
<evidence type="ECO:0000256" key="3">
    <source>
        <dbReference type="ARBA" id="ARBA00023163"/>
    </source>
</evidence>
<feature type="DNA-binding region" description="H-T-H motif" evidence="4">
    <location>
        <begin position="42"/>
        <end position="61"/>
    </location>
</feature>
<keyword evidence="2 4" id="KW-0238">DNA-binding</keyword>
<dbReference type="GO" id="GO:0003700">
    <property type="term" value="F:DNA-binding transcription factor activity"/>
    <property type="evidence" value="ECO:0007669"/>
    <property type="project" value="TreeGrafter"/>
</dbReference>
<dbReference type="PROSITE" id="PS50977">
    <property type="entry name" value="HTH_TETR_2"/>
    <property type="match status" value="1"/>
</dbReference>
<gene>
    <name evidence="7" type="ORF">SAMN05421854_107279</name>
</gene>
<dbReference type="InterPro" id="IPR036271">
    <property type="entry name" value="Tet_transcr_reg_TetR-rel_C_sf"/>
</dbReference>
<proteinExistence type="predicted"/>
<feature type="domain" description="HTH tetR-type" evidence="6">
    <location>
        <begin position="20"/>
        <end position="79"/>
    </location>
</feature>
<protein>
    <submittedName>
        <fullName evidence="7">DNA-binding transcriptional regulator, AcrR family</fullName>
    </submittedName>
</protein>
<evidence type="ECO:0000256" key="4">
    <source>
        <dbReference type="PROSITE-ProRule" id="PRU00335"/>
    </source>
</evidence>
<dbReference type="InterPro" id="IPR050109">
    <property type="entry name" value="HTH-type_TetR-like_transc_reg"/>
</dbReference>
<dbReference type="Pfam" id="PF00440">
    <property type="entry name" value="TetR_N"/>
    <property type="match status" value="1"/>
</dbReference>
<reference evidence="8" key="1">
    <citation type="submission" date="2016-10" db="EMBL/GenBank/DDBJ databases">
        <authorList>
            <person name="Varghese N."/>
            <person name="Submissions S."/>
        </authorList>
    </citation>
    <scope>NUCLEOTIDE SEQUENCE [LARGE SCALE GENOMIC DNA]</scope>
    <source>
        <strain evidence="8">DSM 44637</strain>
    </source>
</reference>
<evidence type="ECO:0000256" key="1">
    <source>
        <dbReference type="ARBA" id="ARBA00023015"/>
    </source>
</evidence>
<organism evidence="7 8">
    <name type="scientific">Amycolatopsis rubida</name>
    <dbReference type="NCBI Taxonomy" id="112413"/>
    <lineage>
        <taxon>Bacteria</taxon>
        <taxon>Bacillati</taxon>
        <taxon>Actinomycetota</taxon>
        <taxon>Actinomycetes</taxon>
        <taxon>Pseudonocardiales</taxon>
        <taxon>Pseudonocardiaceae</taxon>
        <taxon>Amycolatopsis</taxon>
    </lineage>
</organism>
<dbReference type="STRING" id="112413.SAMN05421854_107279"/>
<dbReference type="EMBL" id="FOWC01000007">
    <property type="protein sequence ID" value="SFP87539.1"/>
    <property type="molecule type" value="Genomic_DNA"/>
</dbReference>
<dbReference type="AlphaFoldDB" id="A0A1I5TX02"/>
<feature type="compositionally biased region" description="Low complexity" evidence="5">
    <location>
        <begin position="203"/>
        <end position="212"/>
    </location>
</feature>
<evidence type="ECO:0000256" key="5">
    <source>
        <dbReference type="SAM" id="MobiDB-lite"/>
    </source>
</evidence>